<reference evidence="2" key="1">
    <citation type="journal article" date="2012" name="Stand. Genomic Sci.">
        <title>Genome sequence of the Antarctic rhodopsins-containing flavobacterium Gillisia limnaea type strain (R-8282(T)).</title>
        <authorList>
            <person name="Riedel T."/>
            <person name="Held B."/>
            <person name="Nolan M."/>
            <person name="Lucas S."/>
            <person name="Lapidus A."/>
            <person name="Tice H."/>
            <person name="Del Rio T.G."/>
            <person name="Cheng J.F."/>
            <person name="Han C."/>
            <person name="Tapia R."/>
            <person name="Goodwin L.A."/>
            <person name="Pitluck S."/>
            <person name="Liolios K."/>
            <person name="Mavromatis K."/>
            <person name="Pagani I."/>
            <person name="Ivanova N."/>
            <person name="Mikhailova N."/>
            <person name="Pati A."/>
            <person name="Chen A."/>
            <person name="Palaniappan K."/>
            <person name="Land M."/>
            <person name="Rohde M."/>
            <person name="Tindall B.J."/>
            <person name="Detter J.C."/>
            <person name="Goker M."/>
            <person name="Bristow J."/>
            <person name="Eisen J.A."/>
            <person name="Markowitz V."/>
            <person name="Hugenholtz P."/>
            <person name="Kyrpides N.C."/>
            <person name="Klenk H.P."/>
            <person name="Woyke T."/>
        </authorList>
    </citation>
    <scope>NUCLEOTIDE SEQUENCE [LARGE SCALE GENOMIC DNA]</scope>
    <source>
        <strain evidence="2">DSM 15749 / LMG 21470 / R-8282</strain>
    </source>
</reference>
<proteinExistence type="predicted"/>
<accession>H2BUA3</accession>
<dbReference type="eggNOG" id="COG2227">
    <property type="taxonomic scope" value="Bacteria"/>
</dbReference>
<dbReference type="GO" id="GO:0032259">
    <property type="term" value="P:methylation"/>
    <property type="evidence" value="ECO:0007669"/>
    <property type="project" value="UniProtKB-KW"/>
</dbReference>
<dbReference type="STRING" id="865937.Gilli_2104"/>
<dbReference type="Gene3D" id="3.40.50.150">
    <property type="entry name" value="Vaccinia Virus protein VP39"/>
    <property type="match status" value="1"/>
</dbReference>
<dbReference type="AlphaFoldDB" id="H2BUA3"/>
<dbReference type="CDD" id="cd02440">
    <property type="entry name" value="AdoMet_MTases"/>
    <property type="match status" value="1"/>
</dbReference>
<dbReference type="PANTHER" id="PTHR43861">
    <property type="entry name" value="TRANS-ACONITATE 2-METHYLTRANSFERASE-RELATED"/>
    <property type="match status" value="1"/>
</dbReference>
<dbReference type="EMBL" id="JH594606">
    <property type="protein sequence ID" value="EHQ02737.1"/>
    <property type="molecule type" value="Genomic_DNA"/>
</dbReference>
<gene>
    <name evidence="1" type="ORF">Gilli_2104</name>
</gene>
<dbReference type="Pfam" id="PF13489">
    <property type="entry name" value="Methyltransf_23"/>
    <property type="match status" value="1"/>
</dbReference>
<dbReference type="OrthoDB" id="2370471at2"/>
<dbReference type="InterPro" id="IPR029063">
    <property type="entry name" value="SAM-dependent_MTases_sf"/>
</dbReference>
<sequence length="287" mass="33600">MIESGIQNKNSVFISCKDHTVSKEQFDLLFDPEKQMLATFPKPDLKKIPGYYKSEDYISHTDSKKSLIEKIYHQVKKHMLLKKLKWIERKVTEKGTILDIGAGTGDFLNEAKKRGWKVHGIEPDKKARKRALEKGIKLSVNSHNFKSEKFDVITMWHVLEHVYDLKSQIIELEHLLKKNGLLIIAVPNYKSYDAQYYEEFWAAYDVPRHLWHFSQQSFKHLFSGYGFKQTDLKPLIFDSFYVSLLSEKYKTGTSNFLKAIAIGFKSNFKARSTTEYSSLVYFFRKSK</sequence>
<keyword evidence="1" id="KW-0489">Methyltransferase</keyword>
<dbReference type="SUPFAM" id="SSF53335">
    <property type="entry name" value="S-adenosyl-L-methionine-dependent methyltransferases"/>
    <property type="match status" value="1"/>
</dbReference>
<organism evidence="1 2">
    <name type="scientific">Gillisia limnaea (strain DSM 15749 / LMG 21470 / R-8282)</name>
    <dbReference type="NCBI Taxonomy" id="865937"/>
    <lineage>
        <taxon>Bacteria</taxon>
        <taxon>Pseudomonadati</taxon>
        <taxon>Bacteroidota</taxon>
        <taxon>Flavobacteriia</taxon>
        <taxon>Flavobacteriales</taxon>
        <taxon>Flavobacteriaceae</taxon>
        <taxon>Gillisia</taxon>
    </lineage>
</organism>
<dbReference type="PANTHER" id="PTHR43861:SF6">
    <property type="entry name" value="METHYLTRANSFERASE TYPE 11"/>
    <property type="match status" value="1"/>
</dbReference>
<evidence type="ECO:0000313" key="2">
    <source>
        <dbReference type="Proteomes" id="UP000003844"/>
    </source>
</evidence>
<name>H2BUA3_GILLR</name>
<keyword evidence="1" id="KW-0808">Transferase</keyword>
<dbReference type="HOGENOM" id="CLU_068669_1_0_10"/>
<dbReference type="Proteomes" id="UP000003844">
    <property type="component" value="Unassembled WGS sequence"/>
</dbReference>
<keyword evidence="2" id="KW-1185">Reference proteome</keyword>
<dbReference type="RefSeq" id="WP_006989047.1">
    <property type="nucleotide sequence ID" value="NZ_JH594606.1"/>
</dbReference>
<dbReference type="GO" id="GO:0008168">
    <property type="term" value="F:methyltransferase activity"/>
    <property type="evidence" value="ECO:0007669"/>
    <property type="project" value="UniProtKB-KW"/>
</dbReference>
<evidence type="ECO:0000313" key="1">
    <source>
        <dbReference type="EMBL" id="EHQ02737.1"/>
    </source>
</evidence>
<protein>
    <submittedName>
        <fullName evidence="1">Methyltransferase type 12</fullName>
    </submittedName>
</protein>